<dbReference type="Proteomes" id="UP000663193">
    <property type="component" value="Chromosome 3"/>
</dbReference>
<reference evidence="2" key="1">
    <citation type="journal article" date="2021" name="BMC Genomics">
        <title>Chromosome-level genome assembly and manually-curated proteome of model necrotroph Parastagonospora nodorum Sn15 reveals a genome-wide trove of candidate effector homologs, and redundancy of virulence-related functions within an accessory chromosome.</title>
        <authorList>
            <person name="Bertazzoni S."/>
            <person name="Jones D.A.B."/>
            <person name="Phan H.T."/>
            <person name="Tan K.-C."/>
            <person name="Hane J.K."/>
        </authorList>
    </citation>
    <scope>NUCLEOTIDE SEQUENCE [LARGE SCALE GENOMIC DNA]</scope>
    <source>
        <strain evidence="2">SN15 / ATCC MYA-4574 / FGSC 10173)</strain>
    </source>
</reference>
<organism evidence="1 2">
    <name type="scientific">Phaeosphaeria nodorum (strain SN15 / ATCC MYA-4574 / FGSC 10173)</name>
    <name type="common">Glume blotch fungus</name>
    <name type="synonym">Parastagonospora nodorum</name>
    <dbReference type="NCBI Taxonomy" id="321614"/>
    <lineage>
        <taxon>Eukaryota</taxon>
        <taxon>Fungi</taxon>
        <taxon>Dikarya</taxon>
        <taxon>Ascomycota</taxon>
        <taxon>Pezizomycotina</taxon>
        <taxon>Dothideomycetes</taxon>
        <taxon>Pleosporomycetidae</taxon>
        <taxon>Pleosporales</taxon>
        <taxon>Pleosporineae</taxon>
        <taxon>Phaeosphaeriaceae</taxon>
        <taxon>Parastagonospora</taxon>
    </lineage>
</organism>
<dbReference type="EMBL" id="CP069025">
    <property type="protein sequence ID" value="QRC93621.1"/>
    <property type="molecule type" value="Genomic_DNA"/>
</dbReference>
<gene>
    <name evidence="1" type="ORF">JI435_038220</name>
</gene>
<keyword evidence="2" id="KW-1185">Reference proteome</keyword>
<protein>
    <submittedName>
        <fullName evidence="1">Uncharacterized protein</fullName>
    </submittedName>
</protein>
<sequence>MASQKDKATEEVLAVALLRRKRALEQWYSDTQSNDESARDRAGARLQLQLHLRGERKGTNKFTQSGLTINQNGTREQVSSQQTSLRSVKSQLAISERYLRNGFADRAIRGLSKSWYLGPVSLELMLQRVEWDEIEDFLDLPTHQLCGATTSQTRFGFVPGLSAIGSKPPVRAPKAPVTHTALTKFTVSNENPKRQDTAATGTGTSVVKNTSLDKQEEADLQVSRAASDAHLIIWRQHRYFILNRCIASGEVFSAISLKLALQKKAFEHQARLEIKVQAAHRITENMVAHEHLPSTCNEKYKNTYVGIHSRGLWELTSTQLWKDLEGATCWDQARWTPGGHMYIHTVDGLSTIYIDIGRRTFDIVAVALPKHIHTQPISCKLRCFETKSDVSVNLTFLAKGFVKVHMPALAIIQLDSGCKILPLMETVVELVGAHMDGSD</sequence>
<dbReference type="AlphaFoldDB" id="A0A7U2EVL3"/>
<evidence type="ECO:0000313" key="1">
    <source>
        <dbReference type="EMBL" id="QRC93621.1"/>
    </source>
</evidence>
<accession>A0A7U2EVL3</accession>
<name>A0A7U2EVL3_PHANO</name>
<evidence type="ECO:0000313" key="2">
    <source>
        <dbReference type="Proteomes" id="UP000663193"/>
    </source>
</evidence>
<dbReference type="VEuPathDB" id="FungiDB:JI435_038220"/>
<proteinExistence type="predicted"/>